<feature type="domain" description="Lipoyl-binding" evidence="10">
    <location>
        <begin position="2"/>
        <end position="78"/>
    </location>
</feature>
<dbReference type="SUPFAM" id="SSF47005">
    <property type="entry name" value="Peripheral subunit-binding domain of 2-oxo acid dehydrogenase complex"/>
    <property type="match status" value="1"/>
</dbReference>
<evidence type="ECO:0000313" key="13">
    <source>
        <dbReference type="Proteomes" id="UP000266273"/>
    </source>
</evidence>
<dbReference type="InterPro" id="IPR011053">
    <property type="entry name" value="Single_hybrid_motif"/>
</dbReference>
<reference evidence="12 13" key="1">
    <citation type="submission" date="2018-08" db="EMBL/GenBank/DDBJ databases">
        <title>Genomic Encyclopedia of Archaeal and Bacterial Type Strains, Phase II (KMG-II): from individual species to whole genera.</title>
        <authorList>
            <person name="Goeker M."/>
        </authorList>
    </citation>
    <scope>NUCLEOTIDE SEQUENCE [LARGE SCALE GENOMIC DNA]</scope>
    <source>
        <strain evidence="12 13">DSM 5002</strain>
    </source>
</reference>
<keyword evidence="5 8" id="KW-0012">Acyltransferase</keyword>
<evidence type="ECO:0000256" key="6">
    <source>
        <dbReference type="ARBA" id="ARBA00025211"/>
    </source>
</evidence>
<dbReference type="FunFam" id="2.40.50.100:FF:000010">
    <property type="entry name" value="Acetyltransferase component of pyruvate dehydrogenase complex"/>
    <property type="match status" value="1"/>
</dbReference>
<proteinExistence type="inferred from homology"/>
<dbReference type="InterPro" id="IPR023213">
    <property type="entry name" value="CAT-like_dom_sf"/>
</dbReference>
<dbReference type="InterPro" id="IPR045257">
    <property type="entry name" value="E2/Pdx1"/>
</dbReference>
<dbReference type="Gene3D" id="4.10.320.10">
    <property type="entry name" value="E3-binding domain"/>
    <property type="match status" value="1"/>
</dbReference>
<dbReference type="InterPro" id="IPR003016">
    <property type="entry name" value="2-oxoA_DH_lipoyl-BS"/>
</dbReference>
<dbReference type="Pfam" id="PF02817">
    <property type="entry name" value="E3_binding"/>
    <property type="match status" value="1"/>
</dbReference>
<feature type="domain" description="Peripheral subunit-binding (PSBD)" evidence="11">
    <location>
        <begin position="152"/>
        <end position="189"/>
    </location>
</feature>
<evidence type="ECO:0000256" key="2">
    <source>
        <dbReference type="ARBA" id="ARBA00011484"/>
    </source>
</evidence>
<dbReference type="GO" id="GO:0004742">
    <property type="term" value="F:dihydrolipoyllysine-residue acetyltransferase activity"/>
    <property type="evidence" value="ECO:0007669"/>
    <property type="project" value="UniProtKB-UniRule"/>
</dbReference>
<dbReference type="PANTHER" id="PTHR23151:SF90">
    <property type="entry name" value="DIHYDROLIPOYLLYSINE-RESIDUE ACETYLTRANSFERASE COMPONENT OF PYRUVATE DEHYDROGENASE COMPLEX, MITOCHONDRIAL-RELATED"/>
    <property type="match status" value="1"/>
</dbReference>
<evidence type="ECO:0000256" key="1">
    <source>
        <dbReference type="ARBA" id="ARBA00007317"/>
    </source>
</evidence>
<evidence type="ECO:0000256" key="4">
    <source>
        <dbReference type="ARBA" id="ARBA00022823"/>
    </source>
</evidence>
<dbReference type="CDD" id="cd06849">
    <property type="entry name" value="lipoyl_domain"/>
    <property type="match status" value="1"/>
</dbReference>
<name>A0A397QEL4_9HYPH</name>
<dbReference type="Gene3D" id="3.30.559.10">
    <property type="entry name" value="Chloramphenicol acetyltransferase-like domain"/>
    <property type="match status" value="1"/>
</dbReference>
<dbReference type="RefSeq" id="WP_119061290.1">
    <property type="nucleotide sequence ID" value="NZ_QXDF01000001.1"/>
</dbReference>
<dbReference type="AlphaFoldDB" id="A0A397QEL4"/>
<dbReference type="Pfam" id="PF00198">
    <property type="entry name" value="2-oxoacid_dh"/>
    <property type="match status" value="1"/>
</dbReference>
<dbReference type="PROSITE" id="PS00189">
    <property type="entry name" value="LIPOYL"/>
    <property type="match status" value="1"/>
</dbReference>
<evidence type="ECO:0000256" key="3">
    <source>
        <dbReference type="ARBA" id="ARBA00022679"/>
    </source>
</evidence>
<dbReference type="PROSITE" id="PS51826">
    <property type="entry name" value="PSBD"/>
    <property type="match status" value="1"/>
</dbReference>
<dbReference type="InterPro" id="IPR000089">
    <property type="entry name" value="Biotin_lipoyl"/>
</dbReference>
<evidence type="ECO:0000256" key="7">
    <source>
        <dbReference type="ARBA" id="ARBA00048370"/>
    </source>
</evidence>
<dbReference type="Gene3D" id="2.40.50.100">
    <property type="match status" value="1"/>
</dbReference>
<dbReference type="GO" id="GO:0045254">
    <property type="term" value="C:pyruvate dehydrogenase complex"/>
    <property type="evidence" value="ECO:0007669"/>
    <property type="project" value="UniProtKB-UniRule"/>
</dbReference>
<keyword evidence="3 8" id="KW-0808">Transferase</keyword>
<sequence>MPIPILMPALSPTMEEGKLAKWLVKEGDTVAPGDVVAEIETDKATMEVEAVEEGTLGKILVDEGTEGVAVNKPIAVLLGEGEDESALKGFDAEAAKQPAAQAEEAAAPQAEEAAATGEGLAEASQPAPGYGRGTHPAGEAAPAPNGQAGRVRASPLARRLAREFGLELTQLQGSGPYGRIIKRDVERAAKEGPATAVAPAAAAAPGVPAAAPKAMSDEQIMAMFEPDSYELVPHDNMRKTIAERLTVAKSTIPHFYLSIDCELDALMAARQRLNARAPKEGEGTYKLSVNDLIIKAMGLALRDVPTANAVWTDSGILISKHTDVAVAVAVEGGLFTPVLRDVGEKSLVQLSTEMRELADRARKKRLAPHEYQGATTSISNLGMYGIRRFDAVINPPHATILSIGQAERRPVVKGNEIEIATVMACTLSCDHRVVDGALGAQLLSAFKGYIEEPVTMLA</sequence>
<evidence type="ECO:0000313" key="12">
    <source>
        <dbReference type="EMBL" id="RIA56504.1"/>
    </source>
</evidence>
<keyword evidence="4 8" id="KW-0450">Lipoyl</keyword>
<evidence type="ECO:0000256" key="8">
    <source>
        <dbReference type="RuleBase" id="RU361137"/>
    </source>
</evidence>
<comment type="function">
    <text evidence="6">The pyruvate dehydrogenase complex catalyzes the overall conversion of pyruvate to acetyl-CoA and CO(2). It contains multiple copies of three enzymatic components: pyruvate dehydrogenase (E1), dihydrolipoamide acetyltransferase (E2) and lipoamide dehydrogenase (E3).</text>
</comment>
<accession>A0A397QEL4</accession>
<dbReference type="SUPFAM" id="SSF52777">
    <property type="entry name" value="CoA-dependent acyltransferases"/>
    <property type="match status" value="1"/>
</dbReference>
<protein>
    <recommendedName>
        <fullName evidence="8">Acetyltransferase component of pyruvate dehydrogenase complex</fullName>
        <ecNumber evidence="8">2.3.1.12</ecNumber>
    </recommendedName>
</protein>
<evidence type="ECO:0000259" key="11">
    <source>
        <dbReference type="PROSITE" id="PS51826"/>
    </source>
</evidence>
<dbReference type="PROSITE" id="PS50968">
    <property type="entry name" value="BIOTINYL_LIPOYL"/>
    <property type="match status" value="1"/>
</dbReference>
<comment type="catalytic activity">
    <reaction evidence="7 8">
        <text>N(6)-[(R)-dihydrolipoyl]-L-lysyl-[protein] + acetyl-CoA = N(6)-[(R)-S(8)-acetyldihydrolipoyl]-L-lysyl-[protein] + CoA</text>
        <dbReference type="Rhea" id="RHEA:17017"/>
        <dbReference type="Rhea" id="RHEA-COMP:10475"/>
        <dbReference type="Rhea" id="RHEA-COMP:10478"/>
        <dbReference type="ChEBI" id="CHEBI:57287"/>
        <dbReference type="ChEBI" id="CHEBI:57288"/>
        <dbReference type="ChEBI" id="CHEBI:83100"/>
        <dbReference type="ChEBI" id="CHEBI:83111"/>
        <dbReference type="EC" id="2.3.1.12"/>
    </reaction>
</comment>
<evidence type="ECO:0000259" key="10">
    <source>
        <dbReference type="PROSITE" id="PS50968"/>
    </source>
</evidence>
<dbReference type="GO" id="GO:0006086">
    <property type="term" value="P:pyruvate decarboxylation to acetyl-CoA"/>
    <property type="evidence" value="ECO:0007669"/>
    <property type="project" value="InterPro"/>
</dbReference>
<comment type="cofactor">
    <cofactor evidence="8">
        <name>(R)-lipoate</name>
        <dbReference type="ChEBI" id="CHEBI:83088"/>
    </cofactor>
    <text evidence="8">Binds 1 lipoyl cofactor covalently.</text>
</comment>
<feature type="region of interest" description="Disordered" evidence="9">
    <location>
        <begin position="93"/>
        <end position="154"/>
    </location>
</feature>
<dbReference type="PANTHER" id="PTHR23151">
    <property type="entry name" value="DIHYDROLIPOAMIDE ACETYL/SUCCINYL-TRANSFERASE-RELATED"/>
    <property type="match status" value="1"/>
</dbReference>
<dbReference type="Proteomes" id="UP000266273">
    <property type="component" value="Unassembled WGS sequence"/>
</dbReference>
<dbReference type="InterPro" id="IPR036625">
    <property type="entry name" value="E3-bd_dom_sf"/>
</dbReference>
<dbReference type="InterPro" id="IPR006257">
    <property type="entry name" value="LAT1"/>
</dbReference>
<comment type="similarity">
    <text evidence="1 8">Belongs to the 2-oxoacid dehydrogenase family.</text>
</comment>
<comment type="caution">
    <text evidence="12">The sequence shown here is derived from an EMBL/GenBank/DDBJ whole genome shotgun (WGS) entry which is preliminary data.</text>
</comment>
<dbReference type="OrthoDB" id="9805770at2"/>
<gene>
    <name evidence="12" type="ORF">BXY53_1610</name>
</gene>
<dbReference type="NCBIfam" id="TIGR01349">
    <property type="entry name" value="PDHac_trf_mito"/>
    <property type="match status" value="1"/>
</dbReference>
<comment type="subunit">
    <text evidence="2">Forms a 24-polypeptide structural core with octahedral symmetry.</text>
</comment>
<dbReference type="InterPro" id="IPR001078">
    <property type="entry name" value="2-oxoacid_DH_actylTfrase"/>
</dbReference>
<dbReference type="Pfam" id="PF00364">
    <property type="entry name" value="Biotin_lipoyl"/>
    <property type="match status" value="1"/>
</dbReference>
<feature type="compositionally biased region" description="Low complexity" evidence="9">
    <location>
        <begin position="95"/>
        <end position="123"/>
    </location>
</feature>
<evidence type="ECO:0000256" key="5">
    <source>
        <dbReference type="ARBA" id="ARBA00023315"/>
    </source>
</evidence>
<dbReference type="SUPFAM" id="SSF51230">
    <property type="entry name" value="Single hybrid motif"/>
    <property type="match status" value="1"/>
</dbReference>
<organism evidence="12 13">
    <name type="scientific">Dichotomicrobium thermohalophilum</name>
    <dbReference type="NCBI Taxonomy" id="933063"/>
    <lineage>
        <taxon>Bacteria</taxon>
        <taxon>Pseudomonadati</taxon>
        <taxon>Pseudomonadota</taxon>
        <taxon>Alphaproteobacteria</taxon>
        <taxon>Hyphomicrobiales</taxon>
        <taxon>Hyphomicrobiaceae</taxon>
        <taxon>Dichotomicrobium</taxon>
    </lineage>
</organism>
<dbReference type="InterPro" id="IPR004167">
    <property type="entry name" value="PSBD"/>
</dbReference>
<keyword evidence="13" id="KW-1185">Reference proteome</keyword>
<dbReference type="EC" id="2.3.1.12" evidence="8"/>
<keyword evidence="12" id="KW-0670">Pyruvate</keyword>
<evidence type="ECO:0000256" key="9">
    <source>
        <dbReference type="SAM" id="MobiDB-lite"/>
    </source>
</evidence>
<dbReference type="EMBL" id="QXDF01000001">
    <property type="protein sequence ID" value="RIA56504.1"/>
    <property type="molecule type" value="Genomic_DNA"/>
</dbReference>